<evidence type="ECO:0000313" key="1">
    <source>
        <dbReference type="EMBL" id="RID60536.1"/>
    </source>
</evidence>
<accession>A0A397ZBJ9</accession>
<dbReference type="Proteomes" id="UP000264353">
    <property type="component" value="Chromosome A6"/>
</dbReference>
<dbReference type="AlphaFoldDB" id="A0A397ZBJ9"/>
<protein>
    <submittedName>
        <fullName evidence="1">Uncharacterized protein</fullName>
    </submittedName>
</protein>
<organism evidence="1 2">
    <name type="scientific">Brassica campestris</name>
    <name type="common">Field mustard</name>
    <dbReference type="NCBI Taxonomy" id="3711"/>
    <lineage>
        <taxon>Eukaryota</taxon>
        <taxon>Viridiplantae</taxon>
        <taxon>Streptophyta</taxon>
        <taxon>Embryophyta</taxon>
        <taxon>Tracheophyta</taxon>
        <taxon>Spermatophyta</taxon>
        <taxon>Magnoliopsida</taxon>
        <taxon>eudicotyledons</taxon>
        <taxon>Gunneridae</taxon>
        <taxon>Pentapetalae</taxon>
        <taxon>rosids</taxon>
        <taxon>malvids</taxon>
        <taxon>Brassicales</taxon>
        <taxon>Brassicaceae</taxon>
        <taxon>Brassiceae</taxon>
        <taxon>Brassica</taxon>
    </lineage>
</organism>
<dbReference type="EMBL" id="CM010633">
    <property type="protein sequence ID" value="RID60536.1"/>
    <property type="molecule type" value="Genomic_DNA"/>
</dbReference>
<name>A0A397ZBJ9_BRACM</name>
<reference evidence="1 2" key="1">
    <citation type="submission" date="2018-06" db="EMBL/GenBank/DDBJ databases">
        <title>WGS assembly of Brassica rapa FPsc.</title>
        <authorList>
            <person name="Bowman J."/>
            <person name="Kohchi T."/>
            <person name="Yamato K."/>
            <person name="Jenkins J."/>
            <person name="Shu S."/>
            <person name="Ishizaki K."/>
            <person name="Yamaoka S."/>
            <person name="Nishihama R."/>
            <person name="Nakamura Y."/>
            <person name="Berger F."/>
            <person name="Adam C."/>
            <person name="Aki S."/>
            <person name="Althoff F."/>
            <person name="Araki T."/>
            <person name="Arteaga-Vazquez M."/>
            <person name="Balasubrmanian S."/>
            <person name="Bauer D."/>
            <person name="Boehm C."/>
            <person name="Briginshaw L."/>
            <person name="Caballero-Perez J."/>
            <person name="Catarino B."/>
            <person name="Chen F."/>
            <person name="Chiyoda S."/>
            <person name="Chovatia M."/>
            <person name="Davies K."/>
            <person name="Delmans M."/>
            <person name="Demura T."/>
            <person name="Dierschke T."/>
            <person name="Dolan L."/>
            <person name="Dorantes-Acosta A."/>
            <person name="Eklund D."/>
            <person name="Florent S."/>
            <person name="Flores-Sandoval E."/>
            <person name="Fujiyama A."/>
            <person name="Fukuzawa H."/>
            <person name="Galik B."/>
            <person name="Grimanelli D."/>
            <person name="Grimwood J."/>
            <person name="Grossniklaus U."/>
            <person name="Hamada T."/>
            <person name="Haseloff J."/>
            <person name="Hetherington A."/>
            <person name="Higo A."/>
            <person name="Hirakawa Y."/>
            <person name="Hundley H."/>
            <person name="Ikeda Y."/>
            <person name="Inoue K."/>
            <person name="Inoue S."/>
            <person name="Ishida S."/>
            <person name="Jia Q."/>
            <person name="Kakita M."/>
            <person name="Kanazawa T."/>
            <person name="Kawai Y."/>
            <person name="Kawashima T."/>
            <person name="Kennedy M."/>
            <person name="Kinose K."/>
            <person name="Kinoshita T."/>
            <person name="Kohara Y."/>
            <person name="Koide E."/>
            <person name="Komatsu K."/>
            <person name="Kopischke S."/>
            <person name="Kubo M."/>
            <person name="Kyozuka J."/>
            <person name="Lagercrantz U."/>
            <person name="Lin S."/>
            <person name="Lindquist E."/>
            <person name="Lipzen A."/>
            <person name="Lu C."/>
            <person name="Luna E."/>
            <person name="Martienssen R."/>
            <person name="Minamino N."/>
            <person name="Mizutani M."/>
            <person name="Mizutani M."/>
            <person name="Mochizuki N."/>
            <person name="Monte I."/>
            <person name="Mosher R."/>
            <person name="Nagasaki H."/>
            <person name="Nakagami H."/>
            <person name="Naramoto S."/>
            <person name="Nishitani K."/>
            <person name="Ohtani M."/>
            <person name="Okamoto T."/>
            <person name="Okumura M."/>
            <person name="Phillips J."/>
            <person name="Pollak B."/>
            <person name="Reinders A."/>
            <person name="Roevekamp M."/>
            <person name="Sano R."/>
            <person name="Sawa S."/>
            <person name="Schmid M."/>
            <person name="Shirakawa M."/>
            <person name="Solano R."/>
            <person name="Spunde A."/>
            <person name="Suetsugu N."/>
            <person name="Sugano S."/>
            <person name="Sugiyama A."/>
            <person name="Sun R."/>
            <person name="Suzuki Y."/>
            <person name="Takenaka M."/>
            <person name="Takezawa D."/>
            <person name="Tomogane H."/>
            <person name="Tsuzuki M."/>
            <person name="Ueda T."/>
            <person name="Umeda M."/>
            <person name="Ward J."/>
            <person name="Watanabe Y."/>
            <person name="Yazaki K."/>
            <person name="Yokoyama R."/>
            <person name="Yoshitake Y."/>
            <person name="Yotsui I."/>
            <person name="Zachgo S."/>
            <person name="Schmutz J."/>
        </authorList>
    </citation>
    <scope>NUCLEOTIDE SEQUENCE [LARGE SCALE GENOMIC DNA]</scope>
    <source>
        <strain evidence="2">cv. B-3</strain>
    </source>
</reference>
<evidence type="ECO:0000313" key="2">
    <source>
        <dbReference type="Proteomes" id="UP000264353"/>
    </source>
</evidence>
<sequence>MELDYMCSGCYHFRVLSLQEALDLRFLARSDFLVGSFVICT</sequence>
<gene>
    <name evidence="1" type="ORF">BRARA_F03686</name>
</gene>
<proteinExistence type="predicted"/>